<evidence type="ECO:0000256" key="1">
    <source>
        <dbReference type="ARBA" id="ARBA00004651"/>
    </source>
</evidence>
<gene>
    <name evidence="10" type="ORF">EDC03_2549</name>
</gene>
<evidence type="ECO:0000256" key="7">
    <source>
        <dbReference type="ARBA" id="ARBA00023136"/>
    </source>
</evidence>
<organism evidence="10 11">
    <name type="scientific">Pseudokineococcus lusitanus</name>
    <dbReference type="NCBI Taxonomy" id="763993"/>
    <lineage>
        <taxon>Bacteria</taxon>
        <taxon>Bacillati</taxon>
        <taxon>Actinomycetota</taxon>
        <taxon>Actinomycetes</taxon>
        <taxon>Kineosporiales</taxon>
        <taxon>Kineosporiaceae</taxon>
        <taxon>Pseudokineococcus</taxon>
    </lineage>
</organism>
<comment type="subcellular location">
    <subcellularLocation>
        <location evidence="1">Cell membrane</location>
        <topology evidence="1">Multi-pass membrane protein</topology>
    </subcellularLocation>
</comment>
<keyword evidence="3 9" id="KW-0812">Transmembrane</keyword>
<feature type="transmembrane region" description="Helical" evidence="9">
    <location>
        <begin position="519"/>
        <end position="539"/>
    </location>
</feature>
<dbReference type="Proteomes" id="UP000276232">
    <property type="component" value="Unassembled WGS sequence"/>
</dbReference>
<dbReference type="CDD" id="cd13123">
    <property type="entry name" value="MATE_MurJ_like"/>
    <property type="match status" value="1"/>
</dbReference>
<feature type="compositionally biased region" description="Low complexity" evidence="8">
    <location>
        <begin position="22"/>
        <end position="48"/>
    </location>
</feature>
<feature type="transmembrane region" description="Helical" evidence="9">
    <location>
        <begin position="74"/>
        <end position="94"/>
    </location>
</feature>
<accession>A0A3N1GWV9</accession>
<protein>
    <submittedName>
        <fullName evidence="10">Putative peptidoglycan lipid II flippase</fullName>
    </submittedName>
</protein>
<feature type="transmembrane region" description="Helical" evidence="9">
    <location>
        <begin position="428"/>
        <end position="445"/>
    </location>
</feature>
<evidence type="ECO:0000256" key="9">
    <source>
        <dbReference type="SAM" id="Phobius"/>
    </source>
</evidence>
<sequence length="595" mass="59890">MSTPGPPGTTGTPRREGEDDGTTTAPADLPATAPTAPSGTATPAAAPAPGGPTGVQGLLRSSTVMAAGTAVSRVLGLARSVVLVTAVAAVGTGADAFDVANRIPNIIYLLIAGGVLNAVLVPQIVRASRDPDGGQAFVDRLVTLVVVGLAAVTGLSLLAAPLLVRLYAGASGGDELLRLATAFALWVLPQIFFYGLYTVLGQVLNARGSFGPYMWAPVVNNVVSIAGLAVFIGLHGSADPEAGLASMTSGQVALLGGTATAGVVAQALVLLVPLRRLGFRWRPRLGVRGVGLRSAGTVALWTFAGILVSQAGYVVTTQVAVYGSQGAGSPLPEDAAAPPGPAVLGLAYLLYVLPHSLVAVSVVTALFTRLSGRISSGDEDGARADMSLGLRLLGVVSVLSAAGLVVLGGPVGVLLFGAGGGEDVGRTTAAMALGLPFYSALYLVQRGFYAREDGRRPFVGVAVAAATSAVLTVVVALTLPADLVVVGLGLSQSVGNVAGLVTALVLLRRRTGPFDGPRVLRLHVRVLLAAVVAGLAGWGASEGVQALLGGITGRTSALAVVLVAGAVVVVAYVLMLRATRVRELDDVLAQVRRRG</sequence>
<feature type="transmembrane region" description="Helical" evidence="9">
    <location>
        <begin position="176"/>
        <end position="200"/>
    </location>
</feature>
<evidence type="ECO:0000256" key="5">
    <source>
        <dbReference type="ARBA" id="ARBA00022984"/>
    </source>
</evidence>
<dbReference type="NCBIfam" id="TIGR01695">
    <property type="entry name" value="murJ_mviN"/>
    <property type="match status" value="1"/>
</dbReference>
<dbReference type="InterPro" id="IPR004268">
    <property type="entry name" value="MurJ"/>
</dbReference>
<evidence type="ECO:0000256" key="8">
    <source>
        <dbReference type="SAM" id="MobiDB-lite"/>
    </source>
</evidence>
<dbReference type="GO" id="GO:0015648">
    <property type="term" value="F:lipid-linked peptidoglycan transporter activity"/>
    <property type="evidence" value="ECO:0007669"/>
    <property type="project" value="TreeGrafter"/>
</dbReference>
<dbReference type="AlphaFoldDB" id="A0A3N1GWV9"/>
<dbReference type="Pfam" id="PF03023">
    <property type="entry name" value="MurJ"/>
    <property type="match status" value="1"/>
</dbReference>
<dbReference type="RefSeq" id="WP_123380607.1">
    <property type="nucleotide sequence ID" value="NZ_RJKN01000006.1"/>
</dbReference>
<feature type="transmembrane region" description="Helical" evidence="9">
    <location>
        <begin position="252"/>
        <end position="274"/>
    </location>
</feature>
<evidence type="ECO:0000313" key="11">
    <source>
        <dbReference type="Proteomes" id="UP000276232"/>
    </source>
</evidence>
<dbReference type="EMBL" id="RJKN01000006">
    <property type="protein sequence ID" value="ROP34727.1"/>
    <property type="molecule type" value="Genomic_DNA"/>
</dbReference>
<feature type="transmembrane region" description="Helical" evidence="9">
    <location>
        <begin position="137"/>
        <end position="164"/>
    </location>
</feature>
<keyword evidence="4" id="KW-0133">Cell shape</keyword>
<feature type="transmembrane region" description="Helical" evidence="9">
    <location>
        <begin position="551"/>
        <end position="574"/>
    </location>
</feature>
<keyword evidence="2" id="KW-1003">Cell membrane</keyword>
<proteinExistence type="predicted"/>
<evidence type="ECO:0000256" key="6">
    <source>
        <dbReference type="ARBA" id="ARBA00022989"/>
    </source>
</evidence>
<dbReference type="InParanoid" id="A0A3N1GWV9"/>
<feature type="transmembrane region" description="Helical" evidence="9">
    <location>
        <begin position="295"/>
        <end position="322"/>
    </location>
</feature>
<dbReference type="OrthoDB" id="9786339at2"/>
<dbReference type="PRINTS" id="PR01806">
    <property type="entry name" value="VIRFACTRMVIN"/>
</dbReference>
<feature type="transmembrane region" description="Helical" evidence="9">
    <location>
        <begin position="212"/>
        <end position="232"/>
    </location>
</feature>
<keyword evidence="7 9" id="KW-0472">Membrane</keyword>
<feature type="transmembrane region" description="Helical" evidence="9">
    <location>
        <begin position="483"/>
        <end position="507"/>
    </location>
</feature>
<reference evidence="10 11" key="1">
    <citation type="journal article" date="2015" name="Stand. Genomic Sci.">
        <title>Genomic Encyclopedia of Bacterial and Archaeal Type Strains, Phase III: the genomes of soil and plant-associated and newly described type strains.</title>
        <authorList>
            <person name="Whitman W.B."/>
            <person name="Woyke T."/>
            <person name="Klenk H.P."/>
            <person name="Zhou Y."/>
            <person name="Lilburn T.G."/>
            <person name="Beck B.J."/>
            <person name="De Vos P."/>
            <person name="Vandamme P."/>
            <person name="Eisen J.A."/>
            <person name="Garrity G."/>
            <person name="Hugenholtz P."/>
            <person name="Kyrpides N.C."/>
        </authorList>
    </citation>
    <scope>NUCLEOTIDE SEQUENCE [LARGE SCALE GENOMIC DNA]</scope>
    <source>
        <strain evidence="10 11">CECT 7306</strain>
    </source>
</reference>
<dbReference type="GO" id="GO:0005886">
    <property type="term" value="C:plasma membrane"/>
    <property type="evidence" value="ECO:0007669"/>
    <property type="project" value="UniProtKB-SubCell"/>
</dbReference>
<evidence type="ECO:0000313" key="10">
    <source>
        <dbReference type="EMBL" id="ROP34727.1"/>
    </source>
</evidence>
<evidence type="ECO:0000256" key="4">
    <source>
        <dbReference type="ARBA" id="ARBA00022960"/>
    </source>
</evidence>
<feature type="transmembrane region" description="Helical" evidence="9">
    <location>
        <begin position="457"/>
        <end position="477"/>
    </location>
</feature>
<keyword evidence="5" id="KW-0573">Peptidoglycan synthesis</keyword>
<evidence type="ECO:0000256" key="2">
    <source>
        <dbReference type="ARBA" id="ARBA00022475"/>
    </source>
</evidence>
<feature type="region of interest" description="Disordered" evidence="8">
    <location>
        <begin position="1"/>
        <end position="54"/>
    </location>
</feature>
<dbReference type="PANTHER" id="PTHR47019">
    <property type="entry name" value="LIPID II FLIPPASE MURJ"/>
    <property type="match status" value="1"/>
</dbReference>
<dbReference type="PANTHER" id="PTHR47019:SF1">
    <property type="entry name" value="LIPID II FLIPPASE MURJ"/>
    <property type="match status" value="1"/>
</dbReference>
<keyword evidence="11" id="KW-1185">Reference proteome</keyword>
<feature type="transmembrane region" description="Helical" evidence="9">
    <location>
        <begin position="106"/>
        <end position="125"/>
    </location>
</feature>
<dbReference type="GO" id="GO:0008360">
    <property type="term" value="P:regulation of cell shape"/>
    <property type="evidence" value="ECO:0007669"/>
    <property type="project" value="UniProtKB-KW"/>
</dbReference>
<feature type="transmembrane region" description="Helical" evidence="9">
    <location>
        <begin position="388"/>
        <end position="416"/>
    </location>
</feature>
<keyword evidence="6 9" id="KW-1133">Transmembrane helix</keyword>
<comment type="caution">
    <text evidence="10">The sequence shown here is derived from an EMBL/GenBank/DDBJ whole genome shotgun (WGS) entry which is preliminary data.</text>
</comment>
<feature type="transmembrane region" description="Helical" evidence="9">
    <location>
        <begin position="342"/>
        <end position="367"/>
    </location>
</feature>
<evidence type="ECO:0000256" key="3">
    <source>
        <dbReference type="ARBA" id="ARBA00022692"/>
    </source>
</evidence>
<dbReference type="GO" id="GO:0034204">
    <property type="term" value="P:lipid translocation"/>
    <property type="evidence" value="ECO:0007669"/>
    <property type="project" value="TreeGrafter"/>
</dbReference>
<name>A0A3N1GWV9_9ACTN</name>
<dbReference type="InterPro" id="IPR051050">
    <property type="entry name" value="Lipid_II_flippase_MurJ/MviN"/>
</dbReference>
<dbReference type="GO" id="GO:0009252">
    <property type="term" value="P:peptidoglycan biosynthetic process"/>
    <property type="evidence" value="ECO:0007669"/>
    <property type="project" value="UniProtKB-KW"/>
</dbReference>